<feature type="transmembrane region" description="Helical" evidence="5">
    <location>
        <begin position="85"/>
        <end position="105"/>
    </location>
</feature>
<keyword evidence="3 5" id="KW-1133">Transmembrane helix</keyword>
<keyword evidence="2 5" id="KW-0812">Transmembrane</keyword>
<evidence type="ECO:0000313" key="7">
    <source>
        <dbReference type="Proteomes" id="UP000093000"/>
    </source>
</evidence>
<dbReference type="PANTHER" id="PTHR10924">
    <property type="entry name" value="MAJOR FACILITATOR SUPERFAMILY PROTEIN-RELATED"/>
    <property type="match status" value="1"/>
</dbReference>
<accession>A0A1C7NHG8</accession>
<dbReference type="InterPro" id="IPR011701">
    <property type="entry name" value="MFS"/>
</dbReference>
<feature type="transmembrane region" description="Helical" evidence="5">
    <location>
        <begin position="111"/>
        <end position="131"/>
    </location>
</feature>
<keyword evidence="7" id="KW-1185">Reference proteome</keyword>
<evidence type="ECO:0000256" key="3">
    <source>
        <dbReference type="ARBA" id="ARBA00022989"/>
    </source>
</evidence>
<dbReference type="InterPro" id="IPR049680">
    <property type="entry name" value="FLVCR1-2_SLC49-like"/>
</dbReference>
<comment type="caution">
    <text evidence="6">The sequence shown here is derived from an EMBL/GenBank/DDBJ whole genome shotgun (WGS) entry which is preliminary data.</text>
</comment>
<dbReference type="Pfam" id="PF07690">
    <property type="entry name" value="MFS_1"/>
    <property type="match status" value="1"/>
</dbReference>
<feature type="transmembrane region" description="Helical" evidence="5">
    <location>
        <begin position="12"/>
        <end position="36"/>
    </location>
</feature>
<evidence type="ECO:0008006" key="8">
    <source>
        <dbReference type="Google" id="ProtNLM"/>
    </source>
</evidence>
<evidence type="ECO:0000256" key="5">
    <source>
        <dbReference type="SAM" id="Phobius"/>
    </source>
</evidence>
<dbReference type="GO" id="GO:0016020">
    <property type="term" value="C:membrane"/>
    <property type="evidence" value="ECO:0007669"/>
    <property type="project" value="UniProtKB-SubCell"/>
</dbReference>
<feature type="transmembrane region" description="Helical" evidence="5">
    <location>
        <begin position="151"/>
        <end position="169"/>
    </location>
</feature>
<dbReference type="AlphaFoldDB" id="A0A1C7NHG8"/>
<feature type="transmembrane region" description="Helical" evidence="5">
    <location>
        <begin position="175"/>
        <end position="196"/>
    </location>
</feature>
<dbReference type="SUPFAM" id="SSF103473">
    <property type="entry name" value="MFS general substrate transporter"/>
    <property type="match status" value="1"/>
</dbReference>
<dbReference type="Proteomes" id="UP000093000">
    <property type="component" value="Unassembled WGS sequence"/>
</dbReference>
<feature type="transmembrane region" description="Helical" evidence="5">
    <location>
        <begin position="262"/>
        <end position="285"/>
    </location>
</feature>
<organism evidence="6 7">
    <name type="scientific">Choanephora cucurbitarum</name>
    <dbReference type="NCBI Taxonomy" id="101091"/>
    <lineage>
        <taxon>Eukaryota</taxon>
        <taxon>Fungi</taxon>
        <taxon>Fungi incertae sedis</taxon>
        <taxon>Mucoromycota</taxon>
        <taxon>Mucoromycotina</taxon>
        <taxon>Mucoromycetes</taxon>
        <taxon>Mucorales</taxon>
        <taxon>Mucorineae</taxon>
        <taxon>Choanephoraceae</taxon>
        <taxon>Choanephoroideae</taxon>
        <taxon>Choanephora</taxon>
    </lineage>
</organism>
<evidence type="ECO:0000313" key="6">
    <source>
        <dbReference type="EMBL" id="OBZ88572.1"/>
    </source>
</evidence>
<feature type="transmembrane region" description="Helical" evidence="5">
    <location>
        <begin position="56"/>
        <end position="76"/>
    </location>
</feature>
<feature type="transmembrane region" description="Helical" evidence="5">
    <location>
        <begin position="297"/>
        <end position="318"/>
    </location>
</feature>
<keyword evidence="4 5" id="KW-0472">Membrane</keyword>
<feature type="transmembrane region" description="Helical" evidence="5">
    <location>
        <begin position="228"/>
        <end position="250"/>
    </location>
</feature>
<feature type="non-terminal residue" evidence="6">
    <location>
        <position position="1"/>
    </location>
</feature>
<proteinExistence type="predicted"/>
<gene>
    <name evidence="6" type="ORF">A0J61_03374</name>
</gene>
<feature type="transmembrane region" description="Helical" evidence="5">
    <location>
        <begin position="391"/>
        <end position="410"/>
    </location>
</feature>
<name>A0A1C7NHG8_9FUNG</name>
<dbReference type="OrthoDB" id="422206at2759"/>
<dbReference type="InterPro" id="IPR036259">
    <property type="entry name" value="MFS_trans_sf"/>
</dbReference>
<dbReference type="InParanoid" id="A0A1C7NHG8"/>
<dbReference type="PANTHER" id="PTHR10924:SF6">
    <property type="entry name" value="SOLUTE CARRIER FAMILY 49 MEMBER A3"/>
    <property type="match status" value="1"/>
</dbReference>
<evidence type="ECO:0000256" key="1">
    <source>
        <dbReference type="ARBA" id="ARBA00004141"/>
    </source>
</evidence>
<feature type="transmembrane region" description="Helical" evidence="5">
    <location>
        <begin position="357"/>
        <end position="379"/>
    </location>
</feature>
<sequence>ELEDSVIVYGTTWIAWLQILSVMLINSAASLMWMSASSTPTVTAEWLHISLTQLNWLSNISAIINTCCSLITGWSYQRFGMKSNIVFAAVINLIGCWVRCLSIMTPVKYRYPMVMLGQAIASFGGAFIYNISAKIASLWFAPKDRGIANTLTALSLGMALAPILIPYVAPTVDKIPTMWLMIAIISTVAAIPSFFLPAAPPIPASPSADKDRMGVREGYRQLMKSNDFWLCAILCGTNTGMVFSVSLLVMEAISPLGYTDQQAGYCAASVVMAGYVGGLFAGYFMGATGQHIMLIKLLTPCMVFTYVMFIFEIIPNAFPVILINCSLNGFFAYALFPVCLEFVCEISYPVPESIASSLLWAFSTGLMLIFSVLIDSLRAGPDADPPNNMKLSMIVVAIIVALGSLPAIWLQGQLKRLAVDQQKT</sequence>
<dbReference type="Gene3D" id="1.20.1250.20">
    <property type="entry name" value="MFS general substrate transporter like domains"/>
    <property type="match status" value="1"/>
</dbReference>
<evidence type="ECO:0000256" key="4">
    <source>
        <dbReference type="ARBA" id="ARBA00023136"/>
    </source>
</evidence>
<reference evidence="6 7" key="1">
    <citation type="submission" date="2016-03" db="EMBL/GenBank/DDBJ databases">
        <title>Choanephora cucurbitarum.</title>
        <authorList>
            <person name="Min B."/>
            <person name="Park H."/>
            <person name="Park J.-H."/>
            <person name="Shin H.-D."/>
            <person name="Choi I.-G."/>
        </authorList>
    </citation>
    <scope>NUCLEOTIDE SEQUENCE [LARGE SCALE GENOMIC DNA]</scope>
    <source>
        <strain evidence="6 7">KUS-F28377</strain>
    </source>
</reference>
<protein>
    <recommendedName>
        <fullName evidence="8">Major facilitator superfamily domain-containing protein 7</fullName>
    </recommendedName>
</protein>
<evidence type="ECO:0000256" key="2">
    <source>
        <dbReference type="ARBA" id="ARBA00022692"/>
    </source>
</evidence>
<comment type="subcellular location">
    <subcellularLocation>
        <location evidence="1">Membrane</location>
        <topology evidence="1">Multi-pass membrane protein</topology>
    </subcellularLocation>
</comment>
<dbReference type="EMBL" id="LUGH01000144">
    <property type="protein sequence ID" value="OBZ88572.1"/>
    <property type="molecule type" value="Genomic_DNA"/>
</dbReference>
<dbReference type="GO" id="GO:0022857">
    <property type="term" value="F:transmembrane transporter activity"/>
    <property type="evidence" value="ECO:0007669"/>
    <property type="project" value="InterPro"/>
</dbReference>